<feature type="non-terminal residue" evidence="15">
    <location>
        <position position="1"/>
    </location>
</feature>
<comment type="similarity">
    <text evidence="8">Belongs to the protein kinase superfamily. Ser/Thr protein kinase family. GCN2 subfamily.</text>
</comment>
<evidence type="ECO:0000256" key="2">
    <source>
        <dbReference type="ARBA" id="ARBA00022527"/>
    </source>
</evidence>
<dbReference type="Proteomes" id="UP000682733">
    <property type="component" value="Unassembled WGS sequence"/>
</dbReference>
<dbReference type="InterPro" id="IPR000719">
    <property type="entry name" value="Prot_kinase_dom"/>
</dbReference>
<keyword evidence="12" id="KW-0175">Coiled coil</keyword>
<dbReference type="Pfam" id="PF00069">
    <property type="entry name" value="Pkinase"/>
    <property type="match status" value="2"/>
</dbReference>
<dbReference type="PANTHER" id="PTHR11042:SF160">
    <property type="entry name" value="EUKARYOTIC TRANSLATION INITIATION FACTOR 2-ALPHA KINASE 1"/>
    <property type="match status" value="1"/>
</dbReference>
<feature type="compositionally biased region" description="Polar residues" evidence="13">
    <location>
        <begin position="289"/>
        <end position="301"/>
    </location>
</feature>
<dbReference type="PROSITE" id="PS00107">
    <property type="entry name" value="PROTEIN_KINASE_ATP"/>
    <property type="match status" value="1"/>
</dbReference>
<evidence type="ECO:0000256" key="10">
    <source>
        <dbReference type="ARBA" id="ARBA00048977"/>
    </source>
</evidence>
<evidence type="ECO:0000256" key="12">
    <source>
        <dbReference type="SAM" id="Coils"/>
    </source>
</evidence>
<keyword evidence="2" id="KW-0723">Serine/threonine-protein kinase</keyword>
<evidence type="ECO:0000256" key="1">
    <source>
        <dbReference type="ARBA" id="ARBA00012513"/>
    </source>
</evidence>
<evidence type="ECO:0000256" key="9">
    <source>
        <dbReference type="ARBA" id="ARBA00048659"/>
    </source>
</evidence>
<feature type="compositionally biased region" description="Polar residues" evidence="13">
    <location>
        <begin position="20"/>
        <end position="29"/>
    </location>
</feature>
<organism evidence="15 17">
    <name type="scientific">Didymodactylos carnosus</name>
    <dbReference type="NCBI Taxonomy" id="1234261"/>
    <lineage>
        <taxon>Eukaryota</taxon>
        <taxon>Metazoa</taxon>
        <taxon>Spiralia</taxon>
        <taxon>Gnathifera</taxon>
        <taxon>Rotifera</taxon>
        <taxon>Eurotatoria</taxon>
        <taxon>Bdelloidea</taxon>
        <taxon>Philodinida</taxon>
        <taxon>Philodinidae</taxon>
        <taxon>Didymodactylos</taxon>
    </lineage>
</organism>
<feature type="region of interest" description="Disordered" evidence="13">
    <location>
        <begin position="1"/>
        <end position="29"/>
    </location>
</feature>
<reference evidence="15" key="1">
    <citation type="submission" date="2021-02" db="EMBL/GenBank/DDBJ databases">
        <authorList>
            <person name="Nowell W R."/>
        </authorList>
    </citation>
    <scope>NUCLEOTIDE SEQUENCE</scope>
</reference>
<dbReference type="PROSITE" id="PS50011">
    <property type="entry name" value="PROTEIN_KINASE_DOM"/>
    <property type="match status" value="1"/>
</dbReference>
<dbReference type="GO" id="GO:0017148">
    <property type="term" value="P:negative regulation of translation"/>
    <property type="evidence" value="ECO:0007669"/>
    <property type="project" value="UniProtKB-KW"/>
</dbReference>
<proteinExistence type="inferred from homology"/>
<keyword evidence="6 11" id="KW-0067">ATP-binding</keyword>
<dbReference type="Gene3D" id="1.10.510.10">
    <property type="entry name" value="Transferase(Phosphotransferase) domain 1"/>
    <property type="match status" value="1"/>
</dbReference>
<keyword evidence="4 11" id="KW-0547">Nucleotide-binding</keyword>
<feature type="coiled-coil region" evidence="12">
    <location>
        <begin position="679"/>
        <end position="732"/>
    </location>
</feature>
<dbReference type="InterPro" id="IPR008271">
    <property type="entry name" value="Ser/Thr_kinase_AS"/>
</dbReference>
<dbReference type="GO" id="GO:0005737">
    <property type="term" value="C:cytoplasm"/>
    <property type="evidence" value="ECO:0007669"/>
    <property type="project" value="TreeGrafter"/>
</dbReference>
<dbReference type="EMBL" id="CAJNOK010023948">
    <property type="protein sequence ID" value="CAF1370033.1"/>
    <property type="molecule type" value="Genomic_DNA"/>
</dbReference>
<evidence type="ECO:0000256" key="5">
    <source>
        <dbReference type="ARBA" id="ARBA00022777"/>
    </source>
</evidence>
<evidence type="ECO:0000313" key="16">
    <source>
        <dbReference type="EMBL" id="CAF4179369.1"/>
    </source>
</evidence>
<dbReference type="EC" id="2.7.11.1" evidence="1"/>
<keyword evidence="7" id="KW-0652">Protein synthesis inhibitor</keyword>
<evidence type="ECO:0000313" key="17">
    <source>
        <dbReference type="Proteomes" id="UP000677228"/>
    </source>
</evidence>
<dbReference type="InterPro" id="IPR050339">
    <property type="entry name" value="CC_SR_Kinase"/>
</dbReference>
<dbReference type="InterPro" id="IPR017441">
    <property type="entry name" value="Protein_kinase_ATP_BS"/>
</dbReference>
<feature type="domain" description="Protein kinase" evidence="14">
    <location>
        <begin position="197"/>
        <end position="686"/>
    </location>
</feature>
<dbReference type="GO" id="GO:0004694">
    <property type="term" value="F:eukaryotic translation initiation factor 2alpha kinase activity"/>
    <property type="evidence" value="ECO:0007669"/>
    <property type="project" value="TreeGrafter"/>
</dbReference>
<name>A0A8S2F1M0_9BILA</name>
<dbReference type="GO" id="GO:0005634">
    <property type="term" value="C:nucleus"/>
    <property type="evidence" value="ECO:0007669"/>
    <property type="project" value="TreeGrafter"/>
</dbReference>
<dbReference type="Proteomes" id="UP000677228">
    <property type="component" value="Unassembled WGS sequence"/>
</dbReference>
<dbReference type="InterPro" id="IPR011009">
    <property type="entry name" value="Kinase-like_dom_sf"/>
</dbReference>
<protein>
    <recommendedName>
        <fullName evidence="1">non-specific serine/threonine protein kinase</fullName>
        <ecNumber evidence="1">2.7.11.1</ecNumber>
    </recommendedName>
</protein>
<dbReference type="EMBL" id="CAJOBA010045621">
    <property type="protein sequence ID" value="CAF4179369.1"/>
    <property type="molecule type" value="Genomic_DNA"/>
</dbReference>
<dbReference type="PROSITE" id="PS00108">
    <property type="entry name" value="PROTEIN_KINASE_ST"/>
    <property type="match status" value="1"/>
</dbReference>
<evidence type="ECO:0000256" key="11">
    <source>
        <dbReference type="PROSITE-ProRule" id="PRU10141"/>
    </source>
</evidence>
<keyword evidence="3" id="KW-0808">Transferase</keyword>
<evidence type="ECO:0000256" key="4">
    <source>
        <dbReference type="ARBA" id="ARBA00022741"/>
    </source>
</evidence>
<evidence type="ECO:0000256" key="8">
    <source>
        <dbReference type="ARBA" id="ARBA00037982"/>
    </source>
</evidence>
<accession>A0A8S2F1M0</accession>
<evidence type="ECO:0000313" key="15">
    <source>
        <dbReference type="EMBL" id="CAF1370033.1"/>
    </source>
</evidence>
<evidence type="ECO:0000256" key="7">
    <source>
        <dbReference type="ARBA" id="ARBA00023193"/>
    </source>
</evidence>
<dbReference type="SUPFAM" id="SSF56112">
    <property type="entry name" value="Protein kinase-like (PK-like)"/>
    <property type="match status" value="1"/>
</dbReference>
<comment type="caution">
    <text evidence="15">The sequence shown here is derived from an EMBL/GenBank/DDBJ whole genome shotgun (WGS) entry which is preliminary data.</text>
</comment>
<comment type="catalytic activity">
    <reaction evidence="10">
        <text>L-seryl-[protein] + ATP = O-phospho-L-seryl-[protein] + ADP + H(+)</text>
        <dbReference type="Rhea" id="RHEA:17989"/>
        <dbReference type="Rhea" id="RHEA-COMP:9863"/>
        <dbReference type="Rhea" id="RHEA-COMP:11604"/>
        <dbReference type="ChEBI" id="CHEBI:15378"/>
        <dbReference type="ChEBI" id="CHEBI:29999"/>
        <dbReference type="ChEBI" id="CHEBI:30616"/>
        <dbReference type="ChEBI" id="CHEBI:83421"/>
        <dbReference type="ChEBI" id="CHEBI:456216"/>
        <dbReference type="EC" id="2.7.11.1"/>
    </reaction>
    <physiologicalReaction direction="left-to-right" evidence="10">
        <dbReference type="Rhea" id="RHEA:17990"/>
    </physiologicalReaction>
</comment>
<feature type="region of interest" description="Disordered" evidence="13">
    <location>
        <begin position="280"/>
        <end position="302"/>
    </location>
</feature>
<dbReference type="PANTHER" id="PTHR11042">
    <property type="entry name" value="EUKARYOTIC TRANSLATION INITIATION FACTOR 2-ALPHA KINASE EIF2-ALPHA KINASE -RELATED"/>
    <property type="match status" value="1"/>
</dbReference>
<dbReference type="AlphaFoldDB" id="A0A8S2F1M0"/>
<dbReference type="GO" id="GO:0005524">
    <property type="term" value="F:ATP binding"/>
    <property type="evidence" value="ECO:0007669"/>
    <property type="project" value="UniProtKB-UniRule"/>
</dbReference>
<comment type="catalytic activity">
    <reaction evidence="9">
        <text>L-threonyl-[protein] + ATP = O-phospho-L-threonyl-[protein] + ADP + H(+)</text>
        <dbReference type="Rhea" id="RHEA:46608"/>
        <dbReference type="Rhea" id="RHEA-COMP:11060"/>
        <dbReference type="Rhea" id="RHEA-COMP:11605"/>
        <dbReference type="ChEBI" id="CHEBI:15378"/>
        <dbReference type="ChEBI" id="CHEBI:30013"/>
        <dbReference type="ChEBI" id="CHEBI:30616"/>
        <dbReference type="ChEBI" id="CHEBI:61977"/>
        <dbReference type="ChEBI" id="CHEBI:456216"/>
        <dbReference type="EC" id="2.7.11.1"/>
    </reaction>
    <physiologicalReaction direction="left-to-right" evidence="9">
        <dbReference type="Rhea" id="RHEA:46609"/>
    </physiologicalReaction>
</comment>
<sequence>AFLISMNHRSSTSSRDRNNAKNVIKSSKETTNSQIVPRFDRGNFELTKLFPNQTLETIFLQLLVYSLLDSLCLKLTDNDIIKSQYIFQLQIHFLQNSKLLPTTESTSQQRISTIRELPVFQEYRRALKNGFLGAFRLLEQTPAIKSYLEREYEKITLPQSLTLHVSQKDIQRNMQLKQIPVTNDFDNIVIYRYIHDFYEIDKLGHGAFGSVYKAKNRLDGKLYAVKKIVFNDNFQTRTKAIKALREVRFLASITHPNVVNYHCAWLELVPIEINRQYSHQSDGTESRQHFSTSENQFQSVTNEKLNNKKIEKEDSLDDMIHFENSCSKQLSKSTECLSMGEKQQQKPKTSSTSTLDNIEQQCQFSHFNIAMKDVYGRLATMSDCKQQKNSAINSHSLSDSTYSTSANLDHDFFLLNHSLNKSLKRSKTKTSTSKALALLPVNNNNYHPSRFPICTSKIVLFIQMQLCDTTLHDWLKQRDRRIISEYSFHSINALVCHPHLNNNYVKQSWNIYKQLLLAVEYIHSQGFVHRDIKPRNIFLQCRKDDDLINVKLGDFGLATIDQADYLSLIIDENNGKQIVHQSMSNGSDGGVGTVLYASPEQLNGSVSNQKNDCYSLGIVLYELMNIFQTEMERYGMLNELRTKMKTDDHFHDIFPFESNLIKSLVSTDIAKRPYASEIIKLYNSKLNKVKKTRKQVEIEQLNETIKRQKETIESLENELKIKNEYIQSLEKILQNKTVQEN</sequence>
<feature type="binding site" evidence="11">
    <location>
        <position position="227"/>
    </location>
    <ligand>
        <name>ATP</name>
        <dbReference type="ChEBI" id="CHEBI:30616"/>
    </ligand>
</feature>
<keyword evidence="5" id="KW-0418">Kinase</keyword>
<evidence type="ECO:0000256" key="13">
    <source>
        <dbReference type="SAM" id="MobiDB-lite"/>
    </source>
</evidence>
<evidence type="ECO:0000256" key="6">
    <source>
        <dbReference type="ARBA" id="ARBA00022840"/>
    </source>
</evidence>
<gene>
    <name evidence="15" type="ORF">OVA965_LOCUS31631</name>
    <name evidence="16" type="ORF">TMI583_LOCUS32471</name>
</gene>
<dbReference type="Gene3D" id="3.30.200.20">
    <property type="entry name" value="Phosphorylase Kinase, domain 1"/>
    <property type="match status" value="1"/>
</dbReference>
<evidence type="ECO:0000256" key="3">
    <source>
        <dbReference type="ARBA" id="ARBA00022679"/>
    </source>
</evidence>
<dbReference type="SMART" id="SM00220">
    <property type="entry name" value="S_TKc"/>
    <property type="match status" value="1"/>
</dbReference>
<evidence type="ECO:0000259" key="14">
    <source>
        <dbReference type="PROSITE" id="PS50011"/>
    </source>
</evidence>